<name>A0ACB8AZ89_9AGAM</name>
<dbReference type="EMBL" id="MU266742">
    <property type="protein sequence ID" value="KAH7918730.1"/>
    <property type="molecule type" value="Genomic_DNA"/>
</dbReference>
<organism evidence="1 2">
    <name type="scientific">Leucogyrophana mollusca</name>
    <dbReference type="NCBI Taxonomy" id="85980"/>
    <lineage>
        <taxon>Eukaryota</taxon>
        <taxon>Fungi</taxon>
        <taxon>Dikarya</taxon>
        <taxon>Basidiomycota</taxon>
        <taxon>Agaricomycotina</taxon>
        <taxon>Agaricomycetes</taxon>
        <taxon>Agaricomycetidae</taxon>
        <taxon>Boletales</taxon>
        <taxon>Boletales incertae sedis</taxon>
        <taxon>Leucogyrophana</taxon>
    </lineage>
</organism>
<keyword evidence="2" id="KW-1185">Reference proteome</keyword>
<protein>
    <submittedName>
        <fullName evidence="1">Uncharacterized protein</fullName>
    </submittedName>
</protein>
<accession>A0ACB8AZ89</accession>
<reference evidence="1" key="1">
    <citation type="journal article" date="2021" name="New Phytol.">
        <title>Evolutionary innovations through gain and loss of genes in the ectomycorrhizal Boletales.</title>
        <authorList>
            <person name="Wu G."/>
            <person name="Miyauchi S."/>
            <person name="Morin E."/>
            <person name="Kuo A."/>
            <person name="Drula E."/>
            <person name="Varga T."/>
            <person name="Kohler A."/>
            <person name="Feng B."/>
            <person name="Cao Y."/>
            <person name="Lipzen A."/>
            <person name="Daum C."/>
            <person name="Hundley H."/>
            <person name="Pangilinan J."/>
            <person name="Johnson J."/>
            <person name="Barry K."/>
            <person name="LaButti K."/>
            <person name="Ng V."/>
            <person name="Ahrendt S."/>
            <person name="Min B."/>
            <person name="Choi I.G."/>
            <person name="Park H."/>
            <person name="Plett J.M."/>
            <person name="Magnuson J."/>
            <person name="Spatafora J.W."/>
            <person name="Nagy L.G."/>
            <person name="Henrissat B."/>
            <person name="Grigoriev I.V."/>
            <person name="Yang Z.L."/>
            <person name="Xu J."/>
            <person name="Martin F.M."/>
        </authorList>
    </citation>
    <scope>NUCLEOTIDE SEQUENCE</scope>
    <source>
        <strain evidence="1">KUC20120723A-06</strain>
    </source>
</reference>
<gene>
    <name evidence="1" type="ORF">BV22DRAFT_1041540</name>
</gene>
<evidence type="ECO:0000313" key="1">
    <source>
        <dbReference type="EMBL" id="KAH7918730.1"/>
    </source>
</evidence>
<comment type="caution">
    <text evidence="1">The sequence shown here is derived from an EMBL/GenBank/DDBJ whole genome shotgun (WGS) entry which is preliminary data.</text>
</comment>
<proteinExistence type="predicted"/>
<evidence type="ECO:0000313" key="2">
    <source>
        <dbReference type="Proteomes" id="UP000790709"/>
    </source>
</evidence>
<dbReference type="Proteomes" id="UP000790709">
    <property type="component" value="Unassembled WGS sequence"/>
</dbReference>
<sequence length="133" mass="14596">MKIIDFNSIYWIHRYEVSKHIAGCRKSYGGTQSVVLTRLPHSSLSRSLSVASTNCVEVYILLTRVPRTASPLSLITHLTHSSFPPDPQERIPTGRLAIAPKPYAPPRPAFGPGEARWEARLQGYGDAPGDGGE</sequence>